<evidence type="ECO:0000313" key="2">
    <source>
        <dbReference type="Proteomes" id="UP001364695"/>
    </source>
</evidence>
<protein>
    <submittedName>
        <fullName evidence="1">Type IV secretory system conjugative DNA transfer family protein</fullName>
    </submittedName>
</protein>
<evidence type="ECO:0000313" key="1">
    <source>
        <dbReference type="EMBL" id="MEJ7139540.1"/>
    </source>
</evidence>
<comment type="caution">
    <text evidence="1">The sequence shown here is derived from an EMBL/GenBank/DDBJ whole genome shotgun (WGS) entry which is preliminary data.</text>
</comment>
<accession>A0ACC6P5M7</accession>
<organism evidence="1 2">
    <name type="scientific">Amphibiibacter pelophylacis</name>
    <dbReference type="NCBI Taxonomy" id="1799477"/>
    <lineage>
        <taxon>Bacteria</taxon>
        <taxon>Pseudomonadati</taxon>
        <taxon>Pseudomonadota</taxon>
        <taxon>Betaproteobacteria</taxon>
        <taxon>Burkholderiales</taxon>
        <taxon>Sphaerotilaceae</taxon>
        <taxon>Amphibiibacter</taxon>
    </lineage>
</organism>
<dbReference type="Proteomes" id="UP001364695">
    <property type="component" value="Unassembled WGS sequence"/>
</dbReference>
<sequence>MECVDALNRFTATSDNTLSSIMASFNVPLTIWASPIVDAATSANDFDLRNVRKKRMSIYLGIPANKLAEAKLLMNMFYTQLVNLNTNRLLHSSPDLKYTVLMLDDEFTAPGRIGIIDKANSYMAGYGLRMLNIIQSPGQLEAEAPKGYGRENARTFVTNHACQIFFTPREQRDANEYSEALGYYTFKAKGSSRQLGGKSAGGRSESESDQKRALMMPQELKEMSQREQIISLENTKAIRCEKINYFSDHVFVDRLKSVAPSLAKLGKKLPTKKQLEDSWGSGECAVSIPLLNLDLHEAVIQSRSRALTVADVEKGIDLRALALDFSKVPLPEGSGIEPEQVEAFVDGFFDALDAANGYDASEAPDVDEDGASERPSDDELAALDAQAADDGGQEVAANTIEPADDEPADDEADHGLGHDQADIEPAGPTDEELAAMMEDFTPPDDGMMDEAEMLAALDEMEAVPEYVGETENDAPILDLSVLDKPLPSNKNAE</sequence>
<gene>
    <name evidence="1" type="ORF">RV045_14030</name>
</gene>
<keyword evidence="2" id="KW-1185">Reference proteome</keyword>
<name>A0ACC6P5M7_9BURK</name>
<dbReference type="EMBL" id="JAWDIE010000033">
    <property type="protein sequence ID" value="MEJ7139540.1"/>
    <property type="molecule type" value="Genomic_DNA"/>
</dbReference>
<proteinExistence type="predicted"/>
<reference evidence="1" key="1">
    <citation type="submission" date="2023-10" db="EMBL/GenBank/DDBJ databases">
        <title>Amphibacter perezi, gen. nov., sp. nov. a novel taxa of the family Comamonadaceae, class Betaproteobacteria isolated from the skin microbiota of Pelophylax perezi from different populations.</title>
        <authorList>
            <person name="Costa S."/>
            <person name="Proenca D.N."/>
            <person name="Lopes I."/>
            <person name="Morais P.V."/>
        </authorList>
    </citation>
    <scope>NUCLEOTIDE SEQUENCE</scope>
    <source>
        <strain evidence="1">SL12-8</strain>
    </source>
</reference>